<dbReference type="PIRSF" id="PIRSF000813">
    <property type="entry name" value="CCA_bact"/>
    <property type="match status" value="1"/>
</dbReference>
<evidence type="ECO:0000256" key="1">
    <source>
        <dbReference type="ARBA" id="ARBA00001946"/>
    </source>
</evidence>
<evidence type="ECO:0000256" key="3">
    <source>
        <dbReference type="ARBA" id="ARBA00022694"/>
    </source>
</evidence>
<name>A0A3B0YH55_9ZZZZ</name>
<dbReference type="InterPro" id="IPR043519">
    <property type="entry name" value="NT_sf"/>
</dbReference>
<dbReference type="PANTHER" id="PTHR47545">
    <property type="entry name" value="MULTIFUNCTIONAL CCA PROTEIN"/>
    <property type="match status" value="1"/>
</dbReference>
<comment type="cofactor">
    <cofactor evidence="1">
        <name>Mg(2+)</name>
        <dbReference type="ChEBI" id="CHEBI:18420"/>
    </cofactor>
</comment>
<keyword evidence="7" id="KW-0692">RNA repair</keyword>
<evidence type="ECO:0000259" key="11">
    <source>
        <dbReference type="Pfam" id="PF01743"/>
    </source>
</evidence>
<dbReference type="InterPro" id="IPR012006">
    <property type="entry name" value="CCA_bact"/>
</dbReference>
<keyword evidence="4 13" id="KW-0548">Nucleotidyltransferase</keyword>
<dbReference type="CDD" id="cd05398">
    <property type="entry name" value="NT_ClassII-CCAase"/>
    <property type="match status" value="1"/>
</dbReference>
<reference evidence="13" key="1">
    <citation type="submission" date="2018-06" db="EMBL/GenBank/DDBJ databases">
        <authorList>
            <person name="Zhirakovskaya E."/>
        </authorList>
    </citation>
    <scope>NUCLEOTIDE SEQUENCE</scope>
</reference>
<dbReference type="GO" id="GO:0001680">
    <property type="term" value="P:tRNA 3'-terminal CCA addition"/>
    <property type="evidence" value="ECO:0007669"/>
    <property type="project" value="InterPro"/>
</dbReference>
<dbReference type="PANTHER" id="PTHR47545:SF1">
    <property type="entry name" value="MULTIFUNCTIONAL CCA PROTEIN"/>
    <property type="match status" value="1"/>
</dbReference>
<proteinExistence type="inferred from homology"/>
<organism evidence="13">
    <name type="scientific">hydrothermal vent metagenome</name>
    <dbReference type="NCBI Taxonomy" id="652676"/>
    <lineage>
        <taxon>unclassified sequences</taxon>
        <taxon>metagenomes</taxon>
        <taxon>ecological metagenomes</taxon>
    </lineage>
</organism>
<keyword evidence="2 13" id="KW-0808">Transferase</keyword>
<gene>
    <name evidence="13" type="ORF">MNBD_GAMMA12-908</name>
</gene>
<keyword evidence="10" id="KW-0694">RNA-binding</keyword>
<evidence type="ECO:0000256" key="8">
    <source>
        <dbReference type="ARBA" id="ARBA00022840"/>
    </source>
</evidence>
<dbReference type="SUPFAM" id="SSF81301">
    <property type="entry name" value="Nucleotidyltransferase"/>
    <property type="match status" value="1"/>
</dbReference>
<dbReference type="InterPro" id="IPR032828">
    <property type="entry name" value="PolyA_RNA-bd"/>
</dbReference>
<dbReference type="GO" id="GO:0004810">
    <property type="term" value="F:CCA tRNA nucleotidyltransferase activity"/>
    <property type="evidence" value="ECO:0007669"/>
    <property type="project" value="UniProtKB-EC"/>
</dbReference>
<dbReference type="Pfam" id="PF12627">
    <property type="entry name" value="PolyA_pol_RNAbd"/>
    <property type="match status" value="1"/>
</dbReference>
<dbReference type="AlphaFoldDB" id="A0A3B0YH55"/>
<evidence type="ECO:0000256" key="6">
    <source>
        <dbReference type="ARBA" id="ARBA00022741"/>
    </source>
</evidence>
<evidence type="ECO:0000256" key="2">
    <source>
        <dbReference type="ARBA" id="ARBA00022679"/>
    </source>
</evidence>
<accession>A0A3B0YH55</accession>
<keyword evidence="9" id="KW-0460">Magnesium</keyword>
<keyword evidence="8" id="KW-0067">ATP-binding</keyword>
<evidence type="ECO:0000256" key="7">
    <source>
        <dbReference type="ARBA" id="ARBA00022800"/>
    </source>
</evidence>
<sequence length="388" mass="44152">MEIYLVGGAVRDKLLNLPIKDRDWVVTGATSQMMLDQGYLQVGKDFPVFLHPESKEEYALARTERKVDKGYHGFECNANPEVTLEQDLQRRDLTINAMAEDSNGQIIDPYNGRDDLKQGVLRHVSQAFSEDPVRILRIARFAARFAERNFYVAHSTNKLMKAMVNAGEVDALVPERCWAETHKALSEISPLRYLQVLRGSTALAVIFPEIDSLYPQSTRTSAHSKQAQPPIFKIFSKTCQSDNAHYQHPKFRFALLMMGIYFNNTDIKDISILCKRLRVPSDYEYLAITAANMHQAILIQETLTAVNIFSIFEKSDALRKPERFAMALKICLLFPDIEKHLTVLLKLPKLLDQCIAIKANNLEIKGLQGKEIGVIIRKARLKSLRDNM</sequence>
<dbReference type="HAMAP" id="MF_01262">
    <property type="entry name" value="CCA_bact_type2"/>
    <property type="match status" value="1"/>
</dbReference>
<protein>
    <submittedName>
        <fullName evidence="13">CCA tRNA nucleotidyltransferase</fullName>
        <ecNumber evidence="13">2.7.7.72</ecNumber>
    </submittedName>
</protein>
<dbReference type="Pfam" id="PF01743">
    <property type="entry name" value="PolyA_pol"/>
    <property type="match status" value="1"/>
</dbReference>
<dbReference type="EC" id="2.7.7.72" evidence="13"/>
<keyword evidence="5" id="KW-0479">Metal-binding</keyword>
<evidence type="ECO:0000256" key="5">
    <source>
        <dbReference type="ARBA" id="ARBA00022723"/>
    </source>
</evidence>
<feature type="domain" description="tRNA nucleotidyltransferase/poly(A) polymerase RNA and SrmB- binding" evidence="12">
    <location>
        <begin position="149"/>
        <end position="212"/>
    </location>
</feature>
<evidence type="ECO:0000313" key="13">
    <source>
        <dbReference type="EMBL" id="VAW75473.1"/>
    </source>
</evidence>
<dbReference type="InterPro" id="IPR050124">
    <property type="entry name" value="tRNA_CCA-adding_enzyme"/>
</dbReference>
<dbReference type="GO" id="GO:0005524">
    <property type="term" value="F:ATP binding"/>
    <property type="evidence" value="ECO:0007669"/>
    <property type="project" value="UniProtKB-KW"/>
</dbReference>
<dbReference type="SUPFAM" id="SSF81891">
    <property type="entry name" value="Poly A polymerase C-terminal region-like"/>
    <property type="match status" value="1"/>
</dbReference>
<evidence type="ECO:0000256" key="9">
    <source>
        <dbReference type="ARBA" id="ARBA00022842"/>
    </source>
</evidence>
<dbReference type="GO" id="GO:0003723">
    <property type="term" value="F:RNA binding"/>
    <property type="evidence" value="ECO:0007669"/>
    <property type="project" value="UniProtKB-KW"/>
</dbReference>
<keyword evidence="6" id="KW-0547">Nucleotide-binding</keyword>
<evidence type="ECO:0000259" key="12">
    <source>
        <dbReference type="Pfam" id="PF12627"/>
    </source>
</evidence>
<keyword evidence="3" id="KW-0819">tRNA processing</keyword>
<dbReference type="GO" id="GO:0046872">
    <property type="term" value="F:metal ion binding"/>
    <property type="evidence" value="ECO:0007669"/>
    <property type="project" value="UniProtKB-KW"/>
</dbReference>
<feature type="domain" description="Poly A polymerase head" evidence="11">
    <location>
        <begin position="3"/>
        <end position="122"/>
    </location>
</feature>
<dbReference type="InterPro" id="IPR002646">
    <property type="entry name" value="PolA_pol_head_dom"/>
</dbReference>
<evidence type="ECO:0000256" key="4">
    <source>
        <dbReference type="ARBA" id="ARBA00022695"/>
    </source>
</evidence>
<dbReference type="EMBL" id="UOFL01000083">
    <property type="protein sequence ID" value="VAW75473.1"/>
    <property type="molecule type" value="Genomic_DNA"/>
</dbReference>
<dbReference type="Gene3D" id="1.10.3090.10">
    <property type="entry name" value="cca-adding enzyme, domain 2"/>
    <property type="match status" value="1"/>
</dbReference>
<dbReference type="GO" id="GO:0042245">
    <property type="term" value="P:RNA repair"/>
    <property type="evidence" value="ECO:0007669"/>
    <property type="project" value="UniProtKB-KW"/>
</dbReference>
<evidence type="ECO:0000256" key="10">
    <source>
        <dbReference type="ARBA" id="ARBA00022884"/>
    </source>
</evidence>
<dbReference type="Gene3D" id="3.30.460.10">
    <property type="entry name" value="Beta Polymerase, domain 2"/>
    <property type="match status" value="1"/>
</dbReference>